<dbReference type="PANTHER" id="PTHR46558">
    <property type="entry name" value="TRACRIPTIONAL REGULATORY PROTEIN-RELATED-RELATED"/>
    <property type="match status" value="1"/>
</dbReference>
<feature type="transmembrane region" description="Helical" evidence="2">
    <location>
        <begin position="81"/>
        <end position="106"/>
    </location>
</feature>
<evidence type="ECO:0000259" key="3">
    <source>
        <dbReference type="PROSITE" id="PS50943"/>
    </source>
</evidence>
<evidence type="ECO:0000313" key="4">
    <source>
        <dbReference type="EMBL" id="KRL93800.1"/>
    </source>
</evidence>
<evidence type="ECO:0000313" key="5">
    <source>
        <dbReference type="Proteomes" id="UP000051580"/>
    </source>
</evidence>
<dbReference type="EMBL" id="AZFS01000061">
    <property type="protein sequence ID" value="KRL93800.1"/>
    <property type="molecule type" value="Genomic_DNA"/>
</dbReference>
<keyword evidence="5" id="KW-1185">Reference proteome</keyword>
<proteinExistence type="predicted"/>
<keyword evidence="2" id="KW-0812">Transmembrane</keyword>
<evidence type="ECO:0000256" key="2">
    <source>
        <dbReference type="SAM" id="Phobius"/>
    </source>
</evidence>
<dbReference type="PATRIC" id="fig|1423753.3.peg.1027"/>
<reference evidence="4 5" key="1">
    <citation type="journal article" date="2015" name="Genome Announc.">
        <title>Expanding the biotechnology potential of lactobacilli through comparative genomics of 213 strains and associated genera.</title>
        <authorList>
            <person name="Sun Z."/>
            <person name="Harris H.M."/>
            <person name="McCann A."/>
            <person name="Guo C."/>
            <person name="Argimon S."/>
            <person name="Zhang W."/>
            <person name="Yang X."/>
            <person name="Jeffery I.B."/>
            <person name="Cooney J.C."/>
            <person name="Kagawa T.F."/>
            <person name="Liu W."/>
            <person name="Song Y."/>
            <person name="Salvetti E."/>
            <person name="Wrobel A."/>
            <person name="Rasinkangas P."/>
            <person name="Parkhill J."/>
            <person name="Rea M.C."/>
            <person name="O'Sullivan O."/>
            <person name="Ritari J."/>
            <person name="Douillard F.P."/>
            <person name="Paul Ross R."/>
            <person name="Yang R."/>
            <person name="Briner A.E."/>
            <person name="Felis G.E."/>
            <person name="de Vos W.M."/>
            <person name="Barrangou R."/>
            <person name="Klaenhammer T.R."/>
            <person name="Caufield P.W."/>
            <person name="Cui Y."/>
            <person name="Zhang H."/>
            <person name="O'Toole P.W."/>
        </authorList>
    </citation>
    <scope>NUCLEOTIDE SEQUENCE [LARGE SCALE GENOMIC DNA]</scope>
    <source>
        <strain evidence="4 5">DSM 16381</strain>
    </source>
</reference>
<name>A0A0R1UQW8_9LACO</name>
<dbReference type="CDD" id="cd00093">
    <property type="entry name" value="HTH_XRE"/>
    <property type="match status" value="1"/>
</dbReference>
<sequence length="174" mass="18881">MLTIGEQIKIQRESRGWSQQVLAERLKISRQSISTWEQGTTLPSFANVLLLSDTFNVTIDELIRGDDRLVKTLKRPVTAPLGLIAVCGLGIAIPLAIGMLSLGVSVATMTDWVQTPVLVGVLVLMGLIYRQQRQRSAPLTRVVIGLAIVILALLLLPQMADVLIGFGDGLRTQG</sequence>
<protein>
    <recommendedName>
        <fullName evidence="3">HTH cro/C1-type domain-containing protein</fullName>
    </recommendedName>
</protein>
<accession>A0A0R1UQW8</accession>
<dbReference type="SMART" id="SM00530">
    <property type="entry name" value="HTH_XRE"/>
    <property type="match status" value="1"/>
</dbReference>
<keyword evidence="2" id="KW-0472">Membrane</keyword>
<comment type="caution">
    <text evidence="4">The sequence shown here is derived from an EMBL/GenBank/DDBJ whole genome shotgun (WGS) entry which is preliminary data.</text>
</comment>
<dbReference type="Proteomes" id="UP000051580">
    <property type="component" value="Unassembled WGS sequence"/>
</dbReference>
<organism evidence="4 5">
    <name type="scientific">Levilactobacillus hammesii DSM 16381</name>
    <dbReference type="NCBI Taxonomy" id="1423753"/>
    <lineage>
        <taxon>Bacteria</taxon>
        <taxon>Bacillati</taxon>
        <taxon>Bacillota</taxon>
        <taxon>Bacilli</taxon>
        <taxon>Lactobacillales</taxon>
        <taxon>Lactobacillaceae</taxon>
        <taxon>Levilactobacillus</taxon>
    </lineage>
</organism>
<feature type="transmembrane region" description="Helical" evidence="2">
    <location>
        <begin position="142"/>
        <end position="160"/>
    </location>
</feature>
<dbReference type="AlphaFoldDB" id="A0A0R1UQW8"/>
<dbReference type="GO" id="GO:0003677">
    <property type="term" value="F:DNA binding"/>
    <property type="evidence" value="ECO:0007669"/>
    <property type="project" value="UniProtKB-KW"/>
</dbReference>
<keyword evidence="2" id="KW-1133">Transmembrane helix</keyword>
<feature type="transmembrane region" description="Helical" evidence="2">
    <location>
        <begin position="112"/>
        <end position="130"/>
    </location>
</feature>
<dbReference type="Gene3D" id="1.10.260.40">
    <property type="entry name" value="lambda repressor-like DNA-binding domains"/>
    <property type="match status" value="1"/>
</dbReference>
<dbReference type="SUPFAM" id="SSF47413">
    <property type="entry name" value="lambda repressor-like DNA-binding domains"/>
    <property type="match status" value="1"/>
</dbReference>
<dbReference type="STRING" id="1423753.FD28_GL000988"/>
<gene>
    <name evidence="4" type="ORF">FD28_GL000988</name>
</gene>
<dbReference type="InterPro" id="IPR010982">
    <property type="entry name" value="Lambda_DNA-bd_dom_sf"/>
</dbReference>
<dbReference type="PANTHER" id="PTHR46558:SF15">
    <property type="entry name" value="HELIX-TURN-HELIX DOMAIN PROTEIN"/>
    <property type="match status" value="1"/>
</dbReference>
<dbReference type="Pfam" id="PF01381">
    <property type="entry name" value="HTH_3"/>
    <property type="match status" value="1"/>
</dbReference>
<dbReference type="InterPro" id="IPR001387">
    <property type="entry name" value="Cro/C1-type_HTH"/>
</dbReference>
<evidence type="ECO:0000256" key="1">
    <source>
        <dbReference type="ARBA" id="ARBA00023125"/>
    </source>
</evidence>
<keyword evidence="1" id="KW-0238">DNA-binding</keyword>
<dbReference type="PROSITE" id="PS50943">
    <property type="entry name" value="HTH_CROC1"/>
    <property type="match status" value="1"/>
</dbReference>
<feature type="domain" description="HTH cro/C1-type" evidence="3">
    <location>
        <begin position="8"/>
        <end position="62"/>
    </location>
</feature>